<gene>
    <name evidence="1" type="ORF">HNR32_002604</name>
</gene>
<proteinExistence type="predicted"/>
<dbReference type="Proteomes" id="UP000559117">
    <property type="component" value="Unassembled WGS sequence"/>
</dbReference>
<dbReference type="Gene3D" id="3.10.450.150">
    <property type="entry name" value="enterococcus faecalis protein"/>
    <property type="match status" value="1"/>
</dbReference>
<sequence length="99" mass="11678">MFQGKRLVTRGVVEAIPPEVQMFLWSLLDSLIAKRTVEVDYLQVFELMGVEGQQTIIHRQEMPDYQVIYQFDKVDHPLYQKIYVIDDGPHCTMLLNDEY</sequence>
<accession>A0A840UTI5</accession>
<name>A0A840UTI5_9FIRM</name>
<organism evidence="1 2">
    <name type="scientific">Pectinatus brassicae</name>
    <dbReference type="NCBI Taxonomy" id="862415"/>
    <lineage>
        <taxon>Bacteria</taxon>
        <taxon>Bacillati</taxon>
        <taxon>Bacillota</taxon>
        <taxon>Negativicutes</taxon>
        <taxon>Selenomonadales</taxon>
        <taxon>Selenomonadaceae</taxon>
        <taxon>Pectinatus</taxon>
    </lineage>
</organism>
<reference evidence="1 2" key="1">
    <citation type="submission" date="2020-08" db="EMBL/GenBank/DDBJ databases">
        <title>Genomic Encyclopedia of Type Strains, Phase IV (KMG-IV): sequencing the most valuable type-strain genomes for metagenomic binning, comparative biology and taxonomic classification.</title>
        <authorList>
            <person name="Goeker M."/>
        </authorList>
    </citation>
    <scope>NUCLEOTIDE SEQUENCE [LARGE SCALE GENOMIC DNA]</scope>
    <source>
        <strain evidence="1 2">DSM 24661</strain>
    </source>
</reference>
<comment type="caution">
    <text evidence="1">The sequence shown here is derived from an EMBL/GenBank/DDBJ whole genome shotgun (WGS) entry which is preliminary data.</text>
</comment>
<keyword evidence="2" id="KW-1185">Reference proteome</keyword>
<dbReference type="EMBL" id="JACHFH010000049">
    <property type="protein sequence ID" value="MBB5337442.1"/>
    <property type="molecule type" value="Genomic_DNA"/>
</dbReference>
<dbReference type="InterPro" id="IPR009303">
    <property type="entry name" value="DUF960"/>
</dbReference>
<dbReference type="Pfam" id="PF06124">
    <property type="entry name" value="DUF960"/>
    <property type="match status" value="1"/>
</dbReference>
<dbReference type="AlphaFoldDB" id="A0A840UTI5"/>
<dbReference type="RefSeq" id="WP_183863250.1">
    <property type="nucleotide sequence ID" value="NZ_JACHFH010000049.1"/>
</dbReference>
<evidence type="ECO:0000313" key="2">
    <source>
        <dbReference type="Proteomes" id="UP000559117"/>
    </source>
</evidence>
<evidence type="ECO:0000313" key="1">
    <source>
        <dbReference type="EMBL" id="MBB5337442.1"/>
    </source>
</evidence>
<protein>
    <submittedName>
        <fullName evidence="1">Uncharacterized protein</fullName>
    </submittedName>
</protein>